<dbReference type="InterPro" id="IPR013324">
    <property type="entry name" value="RNA_pol_sigma_r3/r4-like"/>
</dbReference>
<dbReference type="InterPro" id="IPR013325">
    <property type="entry name" value="RNA_pol_sigma_r2"/>
</dbReference>
<dbReference type="PANTHER" id="PTHR47756:SF1">
    <property type="entry name" value="BLL0085 PROTEIN"/>
    <property type="match status" value="1"/>
</dbReference>
<dbReference type="GO" id="GO:0016987">
    <property type="term" value="F:sigma factor activity"/>
    <property type="evidence" value="ECO:0007669"/>
    <property type="project" value="InterPro"/>
</dbReference>
<evidence type="ECO:0000259" key="3">
    <source>
        <dbReference type="Pfam" id="PF20239"/>
    </source>
</evidence>
<dbReference type="Gene3D" id="1.10.1740.10">
    <property type="match status" value="1"/>
</dbReference>
<dbReference type="KEGG" id="spap:H3Z74_06065"/>
<proteinExistence type="predicted"/>
<dbReference type="EMBL" id="CP061038">
    <property type="protein sequence ID" value="QNQ11893.1"/>
    <property type="molecule type" value="Genomic_DNA"/>
</dbReference>
<dbReference type="SUPFAM" id="SSF88946">
    <property type="entry name" value="Sigma2 domain of RNA polymerase sigma factors"/>
    <property type="match status" value="1"/>
</dbReference>
<protein>
    <submittedName>
        <fullName evidence="4">RNA polymerase sigma factor</fullName>
    </submittedName>
</protein>
<gene>
    <name evidence="4" type="ORF">H3Z74_06065</name>
</gene>
<feature type="domain" description="DUF6596" evidence="3">
    <location>
        <begin position="176"/>
        <end position="275"/>
    </location>
</feature>
<feature type="domain" description="RNA polymerase sigma-70 region 2" evidence="1">
    <location>
        <begin position="9"/>
        <end position="72"/>
    </location>
</feature>
<dbReference type="Pfam" id="PF20239">
    <property type="entry name" value="DUF6596"/>
    <property type="match status" value="1"/>
</dbReference>
<sequence>MDMLDRAARAYKGRIIAALAARFRDLDIAEEAFAEACTRAVTAWPTEAPRNPAAWLYRVADRVALDMLRRHAIRAGAALPPPEPDPTAEELLMADSTLIPDERLRLIFICCHPAIHPEARAALTLKLVCGLTTLEIAQAFLASETTVAQRLVRAKRKIADAGISFEMPGPQAWPERIDAVLSTIEIAYARAHADAAGGGRHSDYAAEMLQVTATLADLIPHDADVLALAAMIRFAEARRPARIDADGLMVPLDQQDPALWNAALITEARPYLASALRFGAARPRVLSALVHAEWCARNSLEDAAPWPAVLVIYDALVAVRDDPVTRLNRAVALAQVRGAATALDEIDALTLPGLICFLPYHAVRADLLARLGQRDAARIAYDAALNLEPEPAERRWLERKRDCC</sequence>
<accession>A0A7H0LQE0</accession>
<dbReference type="InterPro" id="IPR007627">
    <property type="entry name" value="RNA_pol_sigma70_r2"/>
</dbReference>
<dbReference type="SUPFAM" id="SSF88659">
    <property type="entry name" value="Sigma3 and sigma4 domains of RNA polymerase sigma factors"/>
    <property type="match status" value="1"/>
</dbReference>
<keyword evidence="5" id="KW-1185">Reference proteome</keyword>
<dbReference type="Proteomes" id="UP000516148">
    <property type="component" value="Chromosome"/>
</dbReference>
<dbReference type="GO" id="GO:0003677">
    <property type="term" value="F:DNA binding"/>
    <property type="evidence" value="ECO:0007669"/>
    <property type="project" value="InterPro"/>
</dbReference>
<feature type="domain" description="RNA polymerase sigma factor 70 region 4 type 2" evidence="2">
    <location>
        <begin position="107"/>
        <end position="158"/>
    </location>
</feature>
<dbReference type="InterPro" id="IPR036388">
    <property type="entry name" value="WH-like_DNA-bd_sf"/>
</dbReference>
<dbReference type="Pfam" id="PF08281">
    <property type="entry name" value="Sigma70_r4_2"/>
    <property type="match status" value="1"/>
</dbReference>
<dbReference type="PANTHER" id="PTHR47756">
    <property type="entry name" value="BLL6612 PROTEIN-RELATED"/>
    <property type="match status" value="1"/>
</dbReference>
<dbReference type="Pfam" id="PF04542">
    <property type="entry name" value="Sigma70_r2"/>
    <property type="match status" value="1"/>
</dbReference>
<evidence type="ECO:0000313" key="5">
    <source>
        <dbReference type="Proteomes" id="UP000516148"/>
    </source>
</evidence>
<evidence type="ECO:0000259" key="1">
    <source>
        <dbReference type="Pfam" id="PF04542"/>
    </source>
</evidence>
<evidence type="ECO:0000259" key="2">
    <source>
        <dbReference type="Pfam" id="PF08281"/>
    </source>
</evidence>
<reference evidence="4 5" key="1">
    <citation type="submission" date="2020-09" db="EMBL/GenBank/DDBJ databases">
        <title>Sphingomonas sp., a new species isolated from pork steak.</title>
        <authorList>
            <person name="Heidler von Heilborn D."/>
        </authorList>
    </citation>
    <scope>NUCLEOTIDE SEQUENCE [LARGE SCALE GENOMIC DNA]</scope>
    <source>
        <strain evidence="5">S8-3T</strain>
    </source>
</reference>
<name>A0A7H0LQE0_9SPHN</name>
<organism evidence="4 5">
    <name type="scientific">Sphingomonas alpina</name>
    <dbReference type="NCBI Taxonomy" id="653931"/>
    <lineage>
        <taxon>Bacteria</taxon>
        <taxon>Pseudomonadati</taxon>
        <taxon>Pseudomonadota</taxon>
        <taxon>Alphaproteobacteria</taxon>
        <taxon>Sphingomonadales</taxon>
        <taxon>Sphingomonadaceae</taxon>
        <taxon>Sphingomonas</taxon>
    </lineage>
</organism>
<evidence type="ECO:0000313" key="4">
    <source>
        <dbReference type="EMBL" id="QNQ11893.1"/>
    </source>
</evidence>
<dbReference type="InterPro" id="IPR046531">
    <property type="entry name" value="DUF6596"/>
</dbReference>
<dbReference type="InterPro" id="IPR013249">
    <property type="entry name" value="RNA_pol_sigma70_r4_t2"/>
</dbReference>
<dbReference type="AlphaFoldDB" id="A0A7H0LQE0"/>
<dbReference type="Gene3D" id="1.10.10.10">
    <property type="entry name" value="Winged helix-like DNA-binding domain superfamily/Winged helix DNA-binding domain"/>
    <property type="match status" value="1"/>
</dbReference>
<dbReference type="GO" id="GO:0006352">
    <property type="term" value="P:DNA-templated transcription initiation"/>
    <property type="evidence" value="ECO:0007669"/>
    <property type="project" value="InterPro"/>
</dbReference>